<evidence type="ECO:0000313" key="3">
    <source>
        <dbReference type="Proteomes" id="UP000243975"/>
    </source>
</evidence>
<evidence type="ECO:0000259" key="1">
    <source>
        <dbReference type="Pfam" id="PF07887"/>
    </source>
</evidence>
<dbReference type="Proteomes" id="UP000243975">
    <property type="component" value="Unassembled WGS sequence"/>
</dbReference>
<dbReference type="InterPro" id="IPR046831">
    <property type="entry name" value="Calmodulin_bind_N"/>
</dbReference>
<protein>
    <submittedName>
        <fullName evidence="2">Calmodulin binding protein-like protein</fullName>
    </submittedName>
</protein>
<dbReference type="GO" id="GO:0080142">
    <property type="term" value="P:regulation of salicylic acid biosynthetic process"/>
    <property type="evidence" value="ECO:0007669"/>
    <property type="project" value="TreeGrafter"/>
</dbReference>
<keyword evidence="3" id="KW-1185">Reference proteome</keyword>
<dbReference type="GO" id="GO:0043565">
    <property type="term" value="F:sequence-specific DNA binding"/>
    <property type="evidence" value="ECO:0007669"/>
    <property type="project" value="TreeGrafter"/>
</dbReference>
<gene>
    <name evidence="2" type="ORF">Ccrd_022871</name>
</gene>
<sequence>MDLEPGSLKLMFSTGVASPVFTGKKIRGEAGGGGDEYESIKVVLVESQTNQPFISRFPASIRVRIVLLPEEFGGSTTVDGGGVWTTSEFKNSVITNWENKKKILRGDPFVDLKNGSGSVGEIRIKHDKKHLSKCRFRLGAMVVVSSKRRPVSLNDNVSRLKNVGRKGVLRLESKNIMTCNVCGSVGSTSRHEDNPSFADHVDFTRLDAELYMPSPSSSSNDTITTLDPIPDIDDTENFFQYFMSKIFMEELLK</sequence>
<dbReference type="GO" id="GO:0005516">
    <property type="term" value="F:calmodulin binding"/>
    <property type="evidence" value="ECO:0007669"/>
    <property type="project" value="InterPro"/>
</dbReference>
<dbReference type="GO" id="GO:0005634">
    <property type="term" value="C:nucleus"/>
    <property type="evidence" value="ECO:0007669"/>
    <property type="project" value="TreeGrafter"/>
</dbReference>
<dbReference type="InterPro" id="IPR012416">
    <property type="entry name" value="CBP60"/>
</dbReference>
<dbReference type="PANTHER" id="PTHR31713:SF64">
    <property type="entry name" value="CALMODULIN-BINDING PROTEIN60"/>
    <property type="match status" value="1"/>
</dbReference>
<proteinExistence type="predicted"/>
<dbReference type="EMBL" id="LEKV01003642">
    <property type="protein sequence ID" value="KVH98877.1"/>
    <property type="molecule type" value="Genomic_DNA"/>
</dbReference>
<dbReference type="Gramene" id="KVH98877">
    <property type="protein sequence ID" value="KVH98877"/>
    <property type="gene ID" value="Ccrd_022871"/>
</dbReference>
<dbReference type="STRING" id="59895.A0A118JYZ9"/>
<dbReference type="PANTHER" id="PTHR31713">
    <property type="entry name" value="OS02G0177800 PROTEIN"/>
    <property type="match status" value="1"/>
</dbReference>
<feature type="domain" description="Calmodulin binding protein-like N-terminal" evidence="1">
    <location>
        <begin position="8"/>
        <end position="147"/>
    </location>
</feature>
<accession>A0A118JYZ9</accession>
<name>A0A118JYZ9_CYNCS</name>
<dbReference type="AlphaFoldDB" id="A0A118JYZ9"/>
<evidence type="ECO:0000313" key="2">
    <source>
        <dbReference type="EMBL" id="KVH98877.1"/>
    </source>
</evidence>
<reference evidence="2 3" key="1">
    <citation type="journal article" date="2016" name="Sci. Rep.">
        <title>The genome sequence of the outbreeding globe artichoke constructed de novo incorporating a phase-aware low-pass sequencing strategy of F1 progeny.</title>
        <authorList>
            <person name="Scaglione D."/>
            <person name="Reyes-Chin-Wo S."/>
            <person name="Acquadro A."/>
            <person name="Froenicke L."/>
            <person name="Portis E."/>
            <person name="Beitel C."/>
            <person name="Tirone M."/>
            <person name="Mauro R."/>
            <person name="Lo Monaco A."/>
            <person name="Mauromicale G."/>
            <person name="Faccioli P."/>
            <person name="Cattivelli L."/>
            <person name="Rieseberg L."/>
            <person name="Michelmore R."/>
            <person name="Lanteri S."/>
        </authorList>
    </citation>
    <scope>NUCLEOTIDE SEQUENCE [LARGE SCALE GENOMIC DNA]</scope>
    <source>
        <strain evidence="2">2C</strain>
    </source>
</reference>
<dbReference type="GO" id="GO:0003700">
    <property type="term" value="F:DNA-binding transcription factor activity"/>
    <property type="evidence" value="ECO:0007669"/>
    <property type="project" value="TreeGrafter"/>
</dbReference>
<dbReference type="Pfam" id="PF07887">
    <property type="entry name" value="Calmodulin_bind"/>
    <property type="match status" value="1"/>
</dbReference>
<comment type="caution">
    <text evidence="2">The sequence shown here is derived from an EMBL/GenBank/DDBJ whole genome shotgun (WGS) entry which is preliminary data.</text>
</comment>
<organism evidence="2 3">
    <name type="scientific">Cynara cardunculus var. scolymus</name>
    <name type="common">Globe artichoke</name>
    <name type="synonym">Cynara scolymus</name>
    <dbReference type="NCBI Taxonomy" id="59895"/>
    <lineage>
        <taxon>Eukaryota</taxon>
        <taxon>Viridiplantae</taxon>
        <taxon>Streptophyta</taxon>
        <taxon>Embryophyta</taxon>
        <taxon>Tracheophyta</taxon>
        <taxon>Spermatophyta</taxon>
        <taxon>Magnoliopsida</taxon>
        <taxon>eudicotyledons</taxon>
        <taxon>Gunneridae</taxon>
        <taxon>Pentapetalae</taxon>
        <taxon>asterids</taxon>
        <taxon>campanulids</taxon>
        <taxon>Asterales</taxon>
        <taxon>Asteraceae</taxon>
        <taxon>Carduoideae</taxon>
        <taxon>Cardueae</taxon>
        <taxon>Carduinae</taxon>
        <taxon>Cynara</taxon>
    </lineage>
</organism>